<dbReference type="OrthoDB" id="3267153at2759"/>
<name>A0A6A4H6P5_9AGAR</name>
<gene>
    <name evidence="1" type="ORF">BT96DRAFT_255454</name>
</gene>
<sequence length="129" mass="14578">MASTILNDGFEPQEDLAFWRMRRLSFRVLILGRANAGKTSILERIAGESMEAAQVYRNGVLLSPNHIRGEIERGEHNINEEIRFRSCPGFVFHDSRGLEAGDSNDLKTLYEFVQGRSTGGKVQTQLHMI</sequence>
<protein>
    <submittedName>
        <fullName evidence="1">Uncharacterized protein</fullName>
    </submittedName>
</protein>
<dbReference type="Gene3D" id="3.40.50.300">
    <property type="entry name" value="P-loop containing nucleotide triphosphate hydrolases"/>
    <property type="match status" value="1"/>
</dbReference>
<evidence type="ECO:0000313" key="2">
    <source>
        <dbReference type="Proteomes" id="UP000799118"/>
    </source>
</evidence>
<dbReference type="Proteomes" id="UP000799118">
    <property type="component" value="Unassembled WGS sequence"/>
</dbReference>
<evidence type="ECO:0000313" key="1">
    <source>
        <dbReference type="EMBL" id="KAE9393014.1"/>
    </source>
</evidence>
<organism evidence="1 2">
    <name type="scientific">Gymnopus androsaceus JB14</name>
    <dbReference type="NCBI Taxonomy" id="1447944"/>
    <lineage>
        <taxon>Eukaryota</taxon>
        <taxon>Fungi</taxon>
        <taxon>Dikarya</taxon>
        <taxon>Basidiomycota</taxon>
        <taxon>Agaricomycotina</taxon>
        <taxon>Agaricomycetes</taxon>
        <taxon>Agaricomycetidae</taxon>
        <taxon>Agaricales</taxon>
        <taxon>Marasmiineae</taxon>
        <taxon>Omphalotaceae</taxon>
        <taxon>Gymnopus</taxon>
    </lineage>
</organism>
<keyword evidence="2" id="KW-1185">Reference proteome</keyword>
<proteinExistence type="predicted"/>
<dbReference type="EMBL" id="ML769582">
    <property type="protein sequence ID" value="KAE9393014.1"/>
    <property type="molecule type" value="Genomic_DNA"/>
</dbReference>
<dbReference type="InterPro" id="IPR027417">
    <property type="entry name" value="P-loop_NTPase"/>
</dbReference>
<dbReference type="AlphaFoldDB" id="A0A6A4H6P5"/>
<accession>A0A6A4H6P5</accession>
<dbReference type="SUPFAM" id="SSF52540">
    <property type="entry name" value="P-loop containing nucleoside triphosphate hydrolases"/>
    <property type="match status" value="1"/>
</dbReference>
<reference evidence="1" key="1">
    <citation type="journal article" date="2019" name="Environ. Microbiol.">
        <title>Fungal ecological strategies reflected in gene transcription - a case study of two litter decomposers.</title>
        <authorList>
            <person name="Barbi F."/>
            <person name="Kohler A."/>
            <person name="Barry K."/>
            <person name="Baskaran P."/>
            <person name="Daum C."/>
            <person name="Fauchery L."/>
            <person name="Ihrmark K."/>
            <person name="Kuo A."/>
            <person name="LaButti K."/>
            <person name="Lipzen A."/>
            <person name="Morin E."/>
            <person name="Grigoriev I.V."/>
            <person name="Henrissat B."/>
            <person name="Lindahl B."/>
            <person name="Martin F."/>
        </authorList>
    </citation>
    <scope>NUCLEOTIDE SEQUENCE</scope>
    <source>
        <strain evidence="1">JB14</strain>
    </source>
</reference>